<reference evidence="2 3" key="1">
    <citation type="journal article" date="2013" name="Genome Biol.">
        <title>Genome of Acanthamoeba castellanii highlights extensive lateral gene transfer and early evolution of tyrosine kinase signaling.</title>
        <authorList>
            <person name="Clarke M."/>
            <person name="Lohan A.J."/>
            <person name="Liu B."/>
            <person name="Lagkouvardos I."/>
            <person name="Roy S."/>
            <person name="Zafar N."/>
            <person name="Bertelli C."/>
            <person name="Schilde C."/>
            <person name="Kianianmomeni A."/>
            <person name="Burglin T.R."/>
            <person name="Frech C."/>
            <person name="Turcotte B."/>
            <person name="Kopec K.O."/>
            <person name="Synnott J.M."/>
            <person name="Choo C."/>
            <person name="Paponov I."/>
            <person name="Finkler A."/>
            <person name="Soon Heng Tan C."/>
            <person name="Hutchins A.P."/>
            <person name="Weinmeier T."/>
            <person name="Rattei T."/>
            <person name="Chu J.S."/>
            <person name="Gimenez G."/>
            <person name="Irimia M."/>
            <person name="Rigden D.J."/>
            <person name="Fitzpatrick D.A."/>
            <person name="Lorenzo-Morales J."/>
            <person name="Bateman A."/>
            <person name="Chiu C.H."/>
            <person name="Tang P."/>
            <person name="Hegemann P."/>
            <person name="Fromm H."/>
            <person name="Raoult D."/>
            <person name="Greub G."/>
            <person name="Miranda-Saavedra D."/>
            <person name="Chen N."/>
            <person name="Nash P."/>
            <person name="Ginger M.L."/>
            <person name="Horn M."/>
            <person name="Schaap P."/>
            <person name="Caler L."/>
            <person name="Loftus B."/>
        </authorList>
    </citation>
    <scope>NUCLEOTIDE SEQUENCE [LARGE SCALE GENOMIC DNA]</scope>
    <source>
        <strain evidence="2 3">Neff</strain>
    </source>
</reference>
<organism evidence="2 3">
    <name type="scientific">Acanthamoeba castellanii (strain ATCC 30010 / Neff)</name>
    <dbReference type="NCBI Taxonomy" id="1257118"/>
    <lineage>
        <taxon>Eukaryota</taxon>
        <taxon>Amoebozoa</taxon>
        <taxon>Discosea</taxon>
        <taxon>Longamoebia</taxon>
        <taxon>Centramoebida</taxon>
        <taxon>Acanthamoebidae</taxon>
        <taxon>Acanthamoeba</taxon>
    </lineage>
</organism>
<dbReference type="Proteomes" id="UP000011083">
    <property type="component" value="Unassembled WGS sequence"/>
</dbReference>
<dbReference type="VEuPathDB" id="AmoebaDB:ACA1_055370"/>
<evidence type="ECO:0000256" key="1">
    <source>
        <dbReference type="SAM" id="Coils"/>
    </source>
</evidence>
<dbReference type="KEGG" id="acan:ACA1_055370"/>
<gene>
    <name evidence="2" type="ORF">ACA1_055370</name>
</gene>
<dbReference type="RefSeq" id="XP_004344174.1">
    <property type="nucleotide sequence ID" value="XM_004344124.1"/>
</dbReference>
<dbReference type="GeneID" id="14921641"/>
<dbReference type="EMBL" id="KB007909">
    <property type="protein sequence ID" value="ELR20771.1"/>
    <property type="molecule type" value="Genomic_DNA"/>
</dbReference>
<name>L8H8H9_ACACF</name>
<sequence length="175" mass="20388">MASSDDITTAELTTKNNELSQKLEEAVKVLTAAIKKHKELKENNNKLKKQLDVELAKQTQPPPTPLYPDGRPSCEPKYRLKIGLPWRLLLKAVLPYEGGEHVWSIGAPYYHNLHKQLRQYYGDAVTWKTQIKYRRACDGEWMVVENDKDVKLAYKDWQYSPYVDTTWLRLFIVVP</sequence>
<keyword evidence="3" id="KW-1185">Reference proteome</keyword>
<evidence type="ECO:0000313" key="2">
    <source>
        <dbReference type="EMBL" id="ELR20771.1"/>
    </source>
</evidence>
<accession>L8H8H9</accession>
<feature type="coiled-coil region" evidence="1">
    <location>
        <begin position="9"/>
        <end position="57"/>
    </location>
</feature>
<keyword evidence="1" id="KW-0175">Coiled coil</keyword>
<protein>
    <submittedName>
        <fullName evidence="2">Uncharacterized protein</fullName>
    </submittedName>
</protein>
<proteinExistence type="predicted"/>
<evidence type="ECO:0000313" key="3">
    <source>
        <dbReference type="Proteomes" id="UP000011083"/>
    </source>
</evidence>
<dbReference type="AlphaFoldDB" id="L8H8H9"/>